<evidence type="ECO:0000256" key="1">
    <source>
        <dbReference type="ARBA" id="ARBA00022679"/>
    </source>
</evidence>
<dbReference type="Gene3D" id="3.40.630.30">
    <property type="match status" value="1"/>
</dbReference>
<keyword evidence="5" id="KW-1185">Reference proteome</keyword>
<dbReference type="OrthoDB" id="3216107at2"/>
<dbReference type="InterPro" id="IPR016181">
    <property type="entry name" value="Acyl_CoA_acyltransferase"/>
</dbReference>
<dbReference type="RefSeq" id="WP_140620878.1">
    <property type="nucleotide sequence ID" value="NZ_VFRQ01000003.1"/>
</dbReference>
<name>A0A501W9U1_9BACT</name>
<evidence type="ECO:0000256" key="2">
    <source>
        <dbReference type="ARBA" id="ARBA00023315"/>
    </source>
</evidence>
<keyword evidence="2" id="KW-0012">Acyltransferase</keyword>
<accession>A0A501W9U1</accession>
<dbReference type="AlphaFoldDB" id="A0A501W9U1"/>
<comment type="caution">
    <text evidence="4">The sequence shown here is derived from an EMBL/GenBank/DDBJ whole genome shotgun (WGS) entry which is preliminary data.</text>
</comment>
<dbReference type="InterPro" id="IPR050832">
    <property type="entry name" value="Bact_Acetyltransf"/>
</dbReference>
<keyword evidence="1 4" id="KW-0808">Transferase</keyword>
<gene>
    <name evidence="4" type="ORF">FJM65_07485</name>
</gene>
<dbReference type="EMBL" id="VFRQ01000003">
    <property type="protein sequence ID" value="TPE44854.1"/>
    <property type="molecule type" value="Genomic_DNA"/>
</dbReference>
<reference evidence="4 5" key="1">
    <citation type="submission" date="2019-06" db="EMBL/GenBank/DDBJ databases">
        <title>A novel bacterium of genus Pontibacter, isolated from marine sediment.</title>
        <authorList>
            <person name="Huang H."/>
            <person name="Mo K."/>
            <person name="Hu Y."/>
        </authorList>
    </citation>
    <scope>NUCLEOTIDE SEQUENCE [LARGE SCALE GENOMIC DNA]</scope>
    <source>
        <strain evidence="4 5">HB172049</strain>
    </source>
</reference>
<feature type="domain" description="N-acetyltransferase" evidence="3">
    <location>
        <begin position="2"/>
        <end position="153"/>
    </location>
</feature>
<dbReference type="PROSITE" id="PS51186">
    <property type="entry name" value="GNAT"/>
    <property type="match status" value="1"/>
</dbReference>
<evidence type="ECO:0000313" key="4">
    <source>
        <dbReference type="EMBL" id="TPE44854.1"/>
    </source>
</evidence>
<protein>
    <submittedName>
        <fullName evidence="4">GNAT family N-acetyltransferase</fullName>
    </submittedName>
</protein>
<evidence type="ECO:0000259" key="3">
    <source>
        <dbReference type="PROSITE" id="PS51186"/>
    </source>
</evidence>
<dbReference type="GO" id="GO:0016747">
    <property type="term" value="F:acyltransferase activity, transferring groups other than amino-acyl groups"/>
    <property type="evidence" value="ECO:0007669"/>
    <property type="project" value="InterPro"/>
</dbReference>
<evidence type="ECO:0000313" key="5">
    <source>
        <dbReference type="Proteomes" id="UP000316727"/>
    </source>
</evidence>
<dbReference type="InterPro" id="IPR000182">
    <property type="entry name" value="GNAT_dom"/>
</dbReference>
<dbReference type="Proteomes" id="UP000316727">
    <property type="component" value="Unassembled WGS sequence"/>
</dbReference>
<dbReference type="CDD" id="cd04301">
    <property type="entry name" value="NAT_SF"/>
    <property type="match status" value="1"/>
</dbReference>
<organism evidence="4 5">
    <name type="scientific">Pontibacter mangrovi</name>
    <dbReference type="NCBI Taxonomy" id="2589816"/>
    <lineage>
        <taxon>Bacteria</taxon>
        <taxon>Pseudomonadati</taxon>
        <taxon>Bacteroidota</taxon>
        <taxon>Cytophagia</taxon>
        <taxon>Cytophagales</taxon>
        <taxon>Hymenobacteraceae</taxon>
        <taxon>Pontibacter</taxon>
    </lineage>
</organism>
<sequence>MIEIKYLYEVPQHFEAVADWIYRQWWQKPGNTNEVVKAPLREHLLQQDLPAALVALDGERPVGSVLVIESDGVDALPDLRPWLAALYVLPEYRGQGVGKLLVQALEQHARKAGFPDLYLVATDRVSFYRELGWRVYTKLVGKNGITIMHKRIALSAS</sequence>
<dbReference type="SUPFAM" id="SSF55729">
    <property type="entry name" value="Acyl-CoA N-acyltransferases (Nat)"/>
    <property type="match status" value="1"/>
</dbReference>
<dbReference type="PANTHER" id="PTHR43877">
    <property type="entry name" value="AMINOALKYLPHOSPHONATE N-ACETYLTRANSFERASE-RELATED-RELATED"/>
    <property type="match status" value="1"/>
</dbReference>
<proteinExistence type="predicted"/>
<dbReference type="Pfam" id="PF00583">
    <property type="entry name" value="Acetyltransf_1"/>
    <property type="match status" value="1"/>
</dbReference>